<dbReference type="EMBL" id="CANHGI010000004">
    <property type="protein sequence ID" value="CAI5446911.1"/>
    <property type="molecule type" value="Genomic_DNA"/>
</dbReference>
<accession>A0A9P1IKV1</accession>
<feature type="chain" id="PRO_5040394670" description="PAN-3 domain-containing protein" evidence="1">
    <location>
        <begin position="20"/>
        <end position="271"/>
    </location>
</feature>
<comment type="caution">
    <text evidence="3">The sequence shown here is derived from an EMBL/GenBank/DDBJ whole genome shotgun (WGS) entry which is preliminary data.</text>
</comment>
<dbReference type="Proteomes" id="UP001152747">
    <property type="component" value="Unassembled WGS sequence"/>
</dbReference>
<dbReference type="SUPFAM" id="SSF56436">
    <property type="entry name" value="C-type lectin-like"/>
    <property type="match status" value="1"/>
</dbReference>
<organism evidence="3 4">
    <name type="scientific">Caenorhabditis angaria</name>
    <dbReference type="NCBI Taxonomy" id="860376"/>
    <lineage>
        <taxon>Eukaryota</taxon>
        <taxon>Metazoa</taxon>
        <taxon>Ecdysozoa</taxon>
        <taxon>Nematoda</taxon>
        <taxon>Chromadorea</taxon>
        <taxon>Rhabditida</taxon>
        <taxon>Rhabditina</taxon>
        <taxon>Rhabditomorpha</taxon>
        <taxon>Rhabditoidea</taxon>
        <taxon>Rhabditidae</taxon>
        <taxon>Peloderinae</taxon>
        <taxon>Caenorhabditis</taxon>
    </lineage>
</organism>
<protein>
    <recommendedName>
        <fullName evidence="2">PAN-3 domain-containing protein</fullName>
    </recommendedName>
</protein>
<evidence type="ECO:0000313" key="3">
    <source>
        <dbReference type="EMBL" id="CAI5446911.1"/>
    </source>
</evidence>
<dbReference type="InterPro" id="IPR006583">
    <property type="entry name" value="PAN-3_domain"/>
</dbReference>
<name>A0A9P1IKV1_9PELO</name>
<evidence type="ECO:0000313" key="4">
    <source>
        <dbReference type="Proteomes" id="UP001152747"/>
    </source>
</evidence>
<dbReference type="AlphaFoldDB" id="A0A9P1IKV1"/>
<dbReference type="PANTHER" id="PTHR23124">
    <property type="entry name" value="C-TYPE LECTIN DOMAIN-CONTAINING PROTEIN-RELATED-RELATED"/>
    <property type="match status" value="1"/>
</dbReference>
<gene>
    <name evidence="3" type="ORF">CAMP_LOCUS9548</name>
</gene>
<dbReference type="InterPro" id="IPR016187">
    <property type="entry name" value="CTDL_fold"/>
</dbReference>
<keyword evidence="4" id="KW-1185">Reference proteome</keyword>
<dbReference type="Pfam" id="PF08277">
    <property type="entry name" value="PAN_3"/>
    <property type="match status" value="1"/>
</dbReference>
<feature type="domain" description="PAN-3" evidence="2">
    <location>
        <begin position="5"/>
        <end position="124"/>
    </location>
</feature>
<evidence type="ECO:0000259" key="2">
    <source>
        <dbReference type="SMART" id="SM00605"/>
    </source>
</evidence>
<sequence>MRVGILLLISFVFFQKASTSTFMITWGKLVDSSGCEEVLQTDDCFGTCENETSCLIAHVNETICYNCGSLFSSKIQSLDKSQANGNKVGFKAVENNECPASPNSSFVLEDYNLVYSEGYWQLESNTVTTTTTETTVTTVQITCNGKIFNRKNGNWCMRYLYDGRSTNRMNSIDVRCSESAVWIGMKRRSECVGDNWNSTDVCTSNGYEWTDNFTTGTDMMNNWFKNESDYSDEKRCVVLMLDIDNSISGLDNVNCDDLSTRDQHSVCGHKM</sequence>
<reference evidence="3" key="1">
    <citation type="submission" date="2022-11" db="EMBL/GenBank/DDBJ databases">
        <authorList>
            <person name="Kikuchi T."/>
        </authorList>
    </citation>
    <scope>NUCLEOTIDE SEQUENCE</scope>
    <source>
        <strain evidence="3">PS1010</strain>
    </source>
</reference>
<dbReference type="SMART" id="SM00605">
    <property type="entry name" value="CW"/>
    <property type="match status" value="1"/>
</dbReference>
<evidence type="ECO:0000256" key="1">
    <source>
        <dbReference type="SAM" id="SignalP"/>
    </source>
</evidence>
<keyword evidence="1" id="KW-0732">Signal</keyword>
<proteinExistence type="predicted"/>
<feature type="signal peptide" evidence="1">
    <location>
        <begin position="1"/>
        <end position="19"/>
    </location>
</feature>